<organism evidence="3 4">
    <name type="scientific">Phaedon cochleariae</name>
    <name type="common">Mustard beetle</name>
    <dbReference type="NCBI Taxonomy" id="80249"/>
    <lineage>
        <taxon>Eukaryota</taxon>
        <taxon>Metazoa</taxon>
        <taxon>Ecdysozoa</taxon>
        <taxon>Arthropoda</taxon>
        <taxon>Hexapoda</taxon>
        <taxon>Insecta</taxon>
        <taxon>Pterygota</taxon>
        <taxon>Neoptera</taxon>
        <taxon>Endopterygota</taxon>
        <taxon>Coleoptera</taxon>
        <taxon>Polyphaga</taxon>
        <taxon>Cucujiformia</taxon>
        <taxon>Chrysomeloidea</taxon>
        <taxon>Chrysomelidae</taxon>
        <taxon>Chrysomelinae</taxon>
        <taxon>Chrysomelini</taxon>
        <taxon>Phaedon</taxon>
    </lineage>
</organism>
<feature type="region of interest" description="Disordered" evidence="2">
    <location>
        <begin position="204"/>
        <end position="279"/>
    </location>
</feature>
<keyword evidence="4" id="KW-1185">Reference proteome</keyword>
<evidence type="ECO:0000256" key="2">
    <source>
        <dbReference type="SAM" id="MobiDB-lite"/>
    </source>
</evidence>
<reference evidence="3" key="2">
    <citation type="submission" date="2022-10" db="EMBL/GenBank/DDBJ databases">
        <authorList>
            <consortium name="ENA_rothamsted_submissions"/>
            <consortium name="culmorum"/>
            <person name="King R."/>
        </authorList>
    </citation>
    <scope>NUCLEOTIDE SEQUENCE</scope>
</reference>
<keyword evidence="1" id="KW-0175">Coiled coil</keyword>
<evidence type="ECO:0000313" key="3">
    <source>
        <dbReference type="EMBL" id="CAG9825675.1"/>
    </source>
</evidence>
<dbReference type="AlphaFoldDB" id="A0A9N9SKI0"/>
<feature type="compositionally biased region" description="Polar residues" evidence="2">
    <location>
        <begin position="265"/>
        <end position="279"/>
    </location>
</feature>
<name>A0A9N9SKI0_PHACE</name>
<dbReference type="Proteomes" id="UP001153737">
    <property type="component" value="Chromosome 9"/>
</dbReference>
<gene>
    <name evidence="3" type="ORF">PHAECO_LOCUS13021</name>
</gene>
<protein>
    <recommendedName>
        <fullName evidence="5">Endonuclease-reverse transcriptase</fullName>
    </recommendedName>
</protein>
<dbReference type="OrthoDB" id="6782207at2759"/>
<feature type="compositionally biased region" description="Basic and acidic residues" evidence="2">
    <location>
        <begin position="205"/>
        <end position="251"/>
    </location>
</feature>
<feature type="coiled-coil region" evidence="1">
    <location>
        <begin position="37"/>
        <end position="71"/>
    </location>
</feature>
<dbReference type="EMBL" id="OU896715">
    <property type="protein sequence ID" value="CAG9825675.1"/>
    <property type="molecule type" value="Genomic_DNA"/>
</dbReference>
<dbReference type="Gene3D" id="3.30.70.1820">
    <property type="entry name" value="L1 transposable element, RRM domain"/>
    <property type="match status" value="1"/>
</dbReference>
<sequence>MSNEIPDDLSVSECYRLLIRALDNISKDITTKISEHKEEVSKKFKEADEKIESLQNENKILKKQIESNERELKKNNVIIFGLQEEEEENLYEKVVDFIQNKIQIADFNKSDLSCVYRFGRQDTYPRPVLVKILALYRKSEILKNGYLLKNSNYSVSNDLSPIERQNQKILRKHLKKAKEQNLEAYIRGNNLIVDTKSYNSSDLVELEKNEKEKEEVKEAGKSGKDNKPTSKTKDDSILKGKEVEIRKRNNSERSNGSSRIESHTKINSNYTTRSQVPRK</sequence>
<evidence type="ECO:0000313" key="4">
    <source>
        <dbReference type="Proteomes" id="UP001153737"/>
    </source>
</evidence>
<proteinExistence type="predicted"/>
<evidence type="ECO:0008006" key="5">
    <source>
        <dbReference type="Google" id="ProtNLM"/>
    </source>
</evidence>
<evidence type="ECO:0000256" key="1">
    <source>
        <dbReference type="SAM" id="Coils"/>
    </source>
</evidence>
<accession>A0A9N9SKI0</accession>
<reference evidence="3" key="1">
    <citation type="submission" date="2022-01" db="EMBL/GenBank/DDBJ databases">
        <authorList>
            <person name="King R."/>
        </authorList>
    </citation>
    <scope>NUCLEOTIDE SEQUENCE</scope>
</reference>